<organism evidence="1 2">
    <name type="scientific">Lacticaseibacillus saniviri JCM 17471 = DSM 24301</name>
    <dbReference type="NCBI Taxonomy" id="1293598"/>
    <lineage>
        <taxon>Bacteria</taxon>
        <taxon>Bacillati</taxon>
        <taxon>Bacillota</taxon>
        <taxon>Bacilli</taxon>
        <taxon>Lactobacillales</taxon>
        <taxon>Lactobacillaceae</taxon>
        <taxon>Lacticaseibacillus</taxon>
    </lineage>
</organism>
<protein>
    <submittedName>
        <fullName evidence="1">Uncharacterized protein</fullName>
    </submittedName>
</protein>
<name>A0A0R2MSX1_9LACO</name>
<comment type="caution">
    <text evidence="1">The sequence shown here is derived from an EMBL/GenBank/DDBJ whole genome shotgun (WGS) entry which is preliminary data.</text>
</comment>
<reference evidence="1 2" key="1">
    <citation type="journal article" date="2015" name="Genome Announc.">
        <title>Expanding the biotechnology potential of lactobacilli through comparative genomics of 213 strains and associated genera.</title>
        <authorList>
            <person name="Sun Z."/>
            <person name="Harris H.M."/>
            <person name="McCann A."/>
            <person name="Guo C."/>
            <person name="Argimon S."/>
            <person name="Zhang W."/>
            <person name="Yang X."/>
            <person name="Jeffery I.B."/>
            <person name="Cooney J.C."/>
            <person name="Kagawa T.F."/>
            <person name="Liu W."/>
            <person name="Song Y."/>
            <person name="Salvetti E."/>
            <person name="Wrobel A."/>
            <person name="Rasinkangas P."/>
            <person name="Parkhill J."/>
            <person name="Rea M.C."/>
            <person name="O'Sullivan O."/>
            <person name="Ritari J."/>
            <person name="Douillard F.P."/>
            <person name="Paul Ross R."/>
            <person name="Yang R."/>
            <person name="Briner A.E."/>
            <person name="Felis G.E."/>
            <person name="de Vos W.M."/>
            <person name="Barrangou R."/>
            <person name="Klaenhammer T.R."/>
            <person name="Caufield P.W."/>
            <person name="Cui Y."/>
            <person name="Zhang H."/>
            <person name="O'Toole P.W."/>
        </authorList>
    </citation>
    <scope>NUCLEOTIDE SEQUENCE [LARGE SCALE GENOMIC DNA]</scope>
    <source>
        <strain evidence="1 2">DSM 24301</strain>
    </source>
</reference>
<dbReference type="EMBL" id="JQCE01000058">
    <property type="protein sequence ID" value="KRO15916.1"/>
    <property type="molecule type" value="Genomic_DNA"/>
</dbReference>
<dbReference type="PATRIC" id="fig|1293598.4.peg.2201"/>
<dbReference type="RefSeq" id="WP_054777812.1">
    <property type="nucleotide sequence ID" value="NZ_BBBX01000020.1"/>
</dbReference>
<keyword evidence="2" id="KW-1185">Reference proteome</keyword>
<proteinExistence type="predicted"/>
<evidence type="ECO:0000313" key="2">
    <source>
        <dbReference type="Proteomes" id="UP000050969"/>
    </source>
</evidence>
<accession>A0A0R2MSX1</accession>
<gene>
    <name evidence="1" type="ORF">IV56_GL002107</name>
</gene>
<dbReference type="Proteomes" id="UP000050969">
    <property type="component" value="Unassembled WGS sequence"/>
</dbReference>
<dbReference type="AlphaFoldDB" id="A0A0R2MSX1"/>
<evidence type="ECO:0000313" key="1">
    <source>
        <dbReference type="EMBL" id="KRO15916.1"/>
    </source>
</evidence>
<sequence length="60" mass="6380">MKAQTFALSGGLTMEIISDGQTISVALVAIGSHNDIDRVYHQIVTLAKETYGSPIAGFEL</sequence>